<dbReference type="InterPro" id="IPR007412">
    <property type="entry name" value="FlgM"/>
</dbReference>
<dbReference type="NCBIfam" id="TIGR03824">
    <property type="entry name" value="FlgM_jcvi"/>
    <property type="match status" value="1"/>
</dbReference>
<evidence type="ECO:0000256" key="7">
    <source>
        <dbReference type="ARBA" id="ARBA00024739"/>
    </source>
</evidence>
<evidence type="ECO:0000256" key="1">
    <source>
        <dbReference type="ARBA" id="ARBA00005322"/>
    </source>
</evidence>
<comment type="caution">
    <text evidence="10">The sequence shown here is derived from an EMBL/GenBank/DDBJ whole genome shotgun (WGS) entry which is preliminary data.</text>
</comment>
<evidence type="ECO:0000256" key="3">
    <source>
        <dbReference type="ARBA" id="ARBA00022491"/>
    </source>
</evidence>
<dbReference type="EMBL" id="QWLV01000002">
    <property type="protein sequence ID" value="RHW18471.1"/>
    <property type="molecule type" value="Genomic_DNA"/>
</dbReference>
<dbReference type="InterPro" id="IPR035890">
    <property type="entry name" value="Anti-sigma-28_factor_FlgM_sf"/>
</dbReference>
<keyword evidence="5" id="KW-0805">Transcription regulation</keyword>
<evidence type="ECO:0000313" key="11">
    <source>
        <dbReference type="Proteomes" id="UP000266693"/>
    </source>
</evidence>
<feature type="domain" description="Anti-sigma-28 factor FlgM C-terminal" evidence="9">
    <location>
        <begin position="52"/>
        <end position="98"/>
    </location>
</feature>
<dbReference type="Proteomes" id="UP000266693">
    <property type="component" value="Unassembled WGS sequence"/>
</dbReference>
<keyword evidence="4" id="KW-1005">Bacterial flagellum biogenesis</keyword>
<comment type="function">
    <text evidence="7">Responsible for the coupling of flagellin expression to flagellar assembly by preventing expression of the flagellin genes when a component of the middle class of proteins is defective. It negatively regulates flagellar genes by inhibiting the activity of FliA by directly binding to FliA.</text>
</comment>
<comment type="similarity">
    <text evidence="1">Belongs to the FlgM family.</text>
</comment>
<dbReference type="SUPFAM" id="SSF101498">
    <property type="entry name" value="Anti-sigma factor FlgM"/>
    <property type="match status" value="1"/>
</dbReference>
<keyword evidence="10" id="KW-0282">Flagellum</keyword>
<evidence type="ECO:0000256" key="6">
    <source>
        <dbReference type="ARBA" id="ARBA00023163"/>
    </source>
</evidence>
<evidence type="ECO:0000313" key="10">
    <source>
        <dbReference type="EMBL" id="RHW18471.1"/>
    </source>
</evidence>
<name>A0A396RXM5_9SPHN</name>
<evidence type="ECO:0000256" key="8">
    <source>
        <dbReference type="ARBA" id="ARBA00030117"/>
    </source>
</evidence>
<dbReference type="Pfam" id="PF04316">
    <property type="entry name" value="FlgM"/>
    <property type="match status" value="1"/>
</dbReference>
<evidence type="ECO:0000256" key="5">
    <source>
        <dbReference type="ARBA" id="ARBA00023015"/>
    </source>
</evidence>
<dbReference type="GO" id="GO:0045892">
    <property type="term" value="P:negative regulation of DNA-templated transcription"/>
    <property type="evidence" value="ECO:0007669"/>
    <property type="project" value="InterPro"/>
</dbReference>
<keyword evidence="11" id="KW-1185">Reference proteome</keyword>
<reference evidence="10 11" key="1">
    <citation type="submission" date="2018-08" db="EMBL/GenBank/DDBJ databases">
        <title>The multiple taxonomic identification of Sphingomonas gilva.</title>
        <authorList>
            <person name="Zhu D."/>
            <person name="Zheng S."/>
        </authorList>
    </citation>
    <scope>NUCLEOTIDE SEQUENCE [LARGE SCALE GENOMIC DNA]</scope>
    <source>
        <strain evidence="10 11">ZDH117</strain>
    </source>
</reference>
<accession>A0A396RXM5</accession>
<keyword evidence="10" id="KW-0966">Cell projection</keyword>
<dbReference type="GO" id="GO:0044781">
    <property type="term" value="P:bacterial-type flagellum organization"/>
    <property type="evidence" value="ECO:0007669"/>
    <property type="project" value="UniProtKB-KW"/>
</dbReference>
<evidence type="ECO:0000256" key="2">
    <source>
        <dbReference type="ARBA" id="ARBA00017823"/>
    </source>
</evidence>
<dbReference type="InterPro" id="IPR031316">
    <property type="entry name" value="FlgM_C"/>
</dbReference>
<evidence type="ECO:0000259" key="9">
    <source>
        <dbReference type="Pfam" id="PF04316"/>
    </source>
</evidence>
<sequence length="106" mass="10941">MDRLEVRKGRSMIKGIGPANVGRPASEAMRVAGEAKAVDRANPARTADSAAAAPSLQVKQMVADGPPVAADRVAALRAAIAGGSYRIDADAIADRMVENDFPEGGR</sequence>
<organism evidence="10 11">
    <name type="scientific">Sphingomonas gilva</name>
    <dbReference type="NCBI Taxonomy" id="2305907"/>
    <lineage>
        <taxon>Bacteria</taxon>
        <taxon>Pseudomonadati</taxon>
        <taxon>Pseudomonadota</taxon>
        <taxon>Alphaproteobacteria</taxon>
        <taxon>Sphingomonadales</taxon>
        <taxon>Sphingomonadaceae</taxon>
        <taxon>Sphingomonas</taxon>
    </lineage>
</organism>
<proteinExistence type="inferred from homology"/>
<keyword evidence="10" id="KW-0969">Cilium</keyword>
<protein>
    <recommendedName>
        <fullName evidence="2">Negative regulator of flagellin synthesis</fullName>
    </recommendedName>
    <alternativeName>
        <fullName evidence="8">Anti-sigma-28 factor</fullName>
    </alternativeName>
</protein>
<evidence type="ECO:0000256" key="4">
    <source>
        <dbReference type="ARBA" id="ARBA00022795"/>
    </source>
</evidence>
<keyword evidence="3" id="KW-0678">Repressor</keyword>
<keyword evidence="6" id="KW-0804">Transcription</keyword>
<gene>
    <name evidence="10" type="primary">flgM</name>
    <name evidence="10" type="ORF">D1610_08480</name>
</gene>
<dbReference type="AlphaFoldDB" id="A0A396RXM5"/>